<sequence length="67" mass="7980">MHLARQANEWTQKDLATRVNEKPPVVTEYENEADNVRNRKQDEGRATGSRGRWKTEEEKDIIFLLYF</sequence>
<evidence type="ECO:0000256" key="1">
    <source>
        <dbReference type="SAM" id="MobiDB-lite"/>
    </source>
</evidence>
<gene>
    <name evidence="2" type="ORF">QR680_012913</name>
</gene>
<name>A0AA39I3Q9_9BILA</name>
<dbReference type="Proteomes" id="UP001175271">
    <property type="component" value="Unassembled WGS sequence"/>
</dbReference>
<dbReference type="AlphaFoldDB" id="A0AA39I3Q9"/>
<proteinExistence type="predicted"/>
<dbReference type="GO" id="GO:0003677">
    <property type="term" value="F:DNA binding"/>
    <property type="evidence" value="ECO:0007669"/>
    <property type="project" value="InterPro"/>
</dbReference>
<dbReference type="EMBL" id="JAUCMV010000002">
    <property type="protein sequence ID" value="KAK0417265.1"/>
    <property type="molecule type" value="Genomic_DNA"/>
</dbReference>
<evidence type="ECO:0000313" key="3">
    <source>
        <dbReference type="Proteomes" id="UP001175271"/>
    </source>
</evidence>
<dbReference type="GO" id="GO:0005634">
    <property type="term" value="C:nucleus"/>
    <property type="evidence" value="ECO:0007669"/>
    <property type="project" value="UniProtKB-ARBA"/>
</dbReference>
<accession>A0AA39I3Q9</accession>
<reference evidence="2" key="1">
    <citation type="submission" date="2023-06" db="EMBL/GenBank/DDBJ databases">
        <title>Genomic analysis of the entomopathogenic nematode Steinernema hermaphroditum.</title>
        <authorList>
            <person name="Schwarz E.M."/>
            <person name="Heppert J.K."/>
            <person name="Baniya A."/>
            <person name="Schwartz H.T."/>
            <person name="Tan C.-H."/>
            <person name="Antoshechkin I."/>
            <person name="Sternberg P.W."/>
            <person name="Goodrich-Blair H."/>
            <person name="Dillman A.R."/>
        </authorList>
    </citation>
    <scope>NUCLEOTIDE SEQUENCE</scope>
    <source>
        <strain evidence="2">PS9179</strain>
        <tissue evidence="2">Whole animal</tissue>
    </source>
</reference>
<feature type="compositionally biased region" description="Basic and acidic residues" evidence="1">
    <location>
        <begin position="11"/>
        <end position="21"/>
    </location>
</feature>
<dbReference type="Gene3D" id="1.10.260.40">
    <property type="entry name" value="lambda repressor-like DNA-binding domains"/>
    <property type="match status" value="1"/>
</dbReference>
<dbReference type="SUPFAM" id="SSF47413">
    <property type="entry name" value="lambda repressor-like DNA-binding domains"/>
    <property type="match status" value="1"/>
</dbReference>
<evidence type="ECO:0008006" key="4">
    <source>
        <dbReference type="Google" id="ProtNLM"/>
    </source>
</evidence>
<dbReference type="InterPro" id="IPR010982">
    <property type="entry name" value="Lambda_DNA-bd_dom_sf"/>
</dbReference>
<comment type="caution">
    <text evidence="2">The sequence shown here is derived from an EMBL/GenBank/DDBJ whole genome shotgun (WGS) entry which is preliminary data.</text>
</comment>
<organism evidence="2 3">
    <name type="scientific">Steinernema hermaphroditum</name>
    <dbReference type="NCBI Taxonomy" id="289476"/>
    <lineage>
        <taxon>Eukaryota</taxon>
        <taxon>Metazoa</taxon>
        <taxon>Ecdysozoa</taxon>
        <taxon>Nematoda</taxon>
        <taxon>Chromadorea</taxon>
        <taxon>Rhabditida</taxon>
        <taxon>Tylenchina</taxon>
        <taxon>Panagrolaimomorpha</taxon>
        <taxon>Strongyloidoidea</taxon>
        <taxon>Steinernematidae</taxon>
        <taxon>Steinernema</taxon>
    </lineage>
</organism>
<protein>
    <recommendedName>
        <fullName evidence="4">HTH cro/C1-type domain-containing protein</fullName>
    </recommendedName>
</protein>
<keyword evidence="3" id="KW-1185">Reference proteome</keyword>
<evidence type="ECO:0000313" key="2">
    <source>
        <dbReference type="EMBL" id="KAK0417265.1"/>
    </source>
</evidence>
<feature type="region of interest" description="Disordered" evidence="1">
    <location>
        <begin position="1"/>
        <end position="24"/>
    </location>
</feature>